<dbReference type="GO" id="GO:0006508">
    <property type="term" value="P:proteolysis"/>
    <property type="evidence" value="ECO:0007669"/>
    <property type="project" value="InterPro"/>
</dbReference>
<keyword evidence="5" id="KW-1185">Reference proteome</keyword>
<dbReference type="PANTHER" id="PTHR12756">
    <property type="entry name" value="CYTOSOLIC CARBOXYPEPTIDASE"/>
    <property type="match status" value="1"/>
</dbReference>
<sequence length="381" mass="43086">MTSTISVNSNFHSGNIELIEASDFNNIRLRIPKDTNSEFFQWFHFALQGCQDQQSRLVFENADEAAYVDGWDNYQAVASYDRKNWFRVPTTYTNGQLVVSFTPTHNNVYIAYFTPYSEERHLDLIASTAIDPRVQQHNLGTTAQGRDISLLKIGSLEANALKIWITARQHPGETMAEWFIEGLLERLLDNAQPIGRQLLASCCFYVVPNMNPDGSALGNLRVNSKGINLNREWLDPSIESSPEVLHVRKLMLDSGVDMYFDVHGDEALPVNFVDGCQGVPKFTDQMAQLEQRFKNAYLKASPDFQIEKGYAPSQFGEANLTVATKWVGNEFGCLAFTIEMPFKDNENLPDEQVGWSAERSKILGADLLTPIYEALQKKFDM</sequence>
<feature type="domain" description="Peptidase M14" evidence="3">
    <location>
        <begin position="112"/>
        <end position="365"/>
    </location>
</feature>
<gene>
    <name evidence="4" type="ORF">DBZ36_05485</name>
</gene>
<feature type="active site" description="Proton donor/acceptor" evidence="2">
    <location>
        <position position="339"/>
    </location>
</feature>
<proteinExistence type="inferred from homology"/>
<dbReference type="InterPro" id="IPR000834">
    <property type="entry name" value="Peptidase_M14"/>
</dbReference>
<dbReference type="SUPFAM" id="SSF53187">
    <property type="entry name" value="Zn-dependent exopeptidases"/>
    <property type="match status" value="1"/>
</dbReference>
<evidence type="ECO:0000256" key="2">
    <source>
        <dbReference type="PROSITE-ProRule" id="PRU01379"/>
    </source>
</evidence>
<dbReference type="CDD" id="cd06234">
    <property type="entry name" value="M14_PaCCP-like"/>
    <property type="match status" value="1"/>
</dbReference>
<dbReference type="InterPro" id="IPR050821">
    <property type="entry name" value="Cytosolic_carboxypeptidase"/>
</dbReference>
<evidence type="ECO:0000313" key="5">
    <source>
        <dbReference type="Proteomes" id="UP000286482"/>
    </source>
</evidence>
<dbReference type="Gene3D" id="2.60.40.3120">
    <property type="match status" value="1"/>
</dbReference>
<evidence type="ECO:0000256" key="1">
    <source>
        <dbReference type="ARBA" id="ARBA00001947"/>
    </source>
</evidence>
<reference evidence="4 5" key="1">
    <citation type="submission" date="2018-09" db="EMBL/GenBank/DDBJ databases">
        <authorList>
            <person name="Wang Z."/>
        </authorList>
    </citation>
    <scope>NUCLEOTIDE SEQUENCE [LARGE SCALE GENOMIC DNA]</scope>
    <source>
        <strain evidence="4 5">ALS 81</strain>
    </source>
</reference>
<dbReference type="Pfam" id="PF18027">
    <property type="entry name" value="Pepdidase_M14_N"/>
    <property type="match status" value="1"/>
</dbReference>
<comment type="cofactor">
    <cofactor evidence="1">
        <name>Zn(2+)</name>
        <dbReference type="ChEBI" id="CHEBI:29105"/>
    </cofactor>
</comment>
<dbReference type="AlphaFoldDB" id="A0A420EGS2"/>
<dbReference type="PROSITE" id="PS52035">
    <property type="entry name" value="PEPTIDASE_M14"/>
    <property type="match status" value="1"/>
</dbReference>
<dbReference type="OrthoDB" id="5490902at2"/>
<dbReference type="GO" id="GO:0004181">
    <property type="term" value="F:metallocarboxypeptidase activity"/>
    <property type="evidence" value="ECO:0007669"/>
    <property type="project" value="InterPro"/>
</dbReference>
<comment type="caution">
    <text evidence="4">The sequence shown here is derived from an EMBL/GenBank/DDBJ whole genome shotgun (WGS) entry which is preliminary data.</text>
</comment>
<dbReference type="PANTHER" id="PTHR12756:SF11">
    <property type="entry name" value="CYTOSOLIC CARBOXYPEPTIDASE 1"/>
    <property type="match status" value="1"/>
</dbReference>
<dbReference type="EMBL" id="RAQO01000004">
    <property type="protein sequence ID" value="RKF19912.1"/>
    <property type="molecule type" value="Genomic_DNA"/>
</dbReference>
<evidence type="ECO:0000313" key="4">
    <source>
        <dbReference type="EMBL" id="RKF19912.1"/>
    </source>
</evidence>
<dbReference type="Pfam" id="PF00246">
    <property type="entry name" value="Peptidase_M14"/>
    <property type="match status" value="1"/>
</dbReference>
<dbReference type="GO" id="GO:0008270">
    <property type="term" value="F:zinc ion binding"/>
    <property type="evidence" value="ECO:0007669"/>
    <property type="project" value="InterPro"/>
</dbReference>
<name>A0A420EGS2_9ALTE</name>
<comment type="similarity">
    <text evidence="2">Belongs to the peptidase M14 family.</text>
</comment>
<dbReference type="InterPro" id="IPR040626">
    <property type="entry name" value="Pepdidase_M14_N"/>
</dbReference>
<dbReference type="Gene3D" id="3.40.630.10">
    <property type="entry name" value="Zn peptidases"/>
    <property type="match status" value="1"/>
</dbReference>
<protein>
    <recommendedName>
        <fullName evidence="3">Peptidase M14 domain-containing protein</fullName>
    </recommendedName>
</protein>
<dbReference type="Proteomes" id="UP000286482">
    <property type="component" value="Unassembled WGS sequence"/>
</dbReference>
<organism evidence="4 5">
    <name type="scientific">Alginatibacterium sediminis</name>
    <dbReference type="NCBI Taxonomy" id="2164068"/>
    <lineage>
        <taxon>Bacteria</taxon>
        <taxon>Pseudomonadati</taxon>
        <taxon>Pseudomonadota</taxon>
        <taxon>Gammaproteobacteria</taxon>
        <taxon>Alteromonadales</taxon>
        <taxon>Alteromonadaceae</taxon>
        <taxon>Alginatibacterium</taxon>
    </lineage>
</organism>
<evidence type="ECO:0000259" key="3">
    <source>
        <dbReference type="PROSITE" id="PS52035"/>
    </source>
</evidence>
<dbReference type="SMART" id="SM00631">
    <property type="entry name" value="Zn_pept"/>
    <property type="match status" value="1"/>
</dbReference>
<accession>A0A420EGS2</accession>